<evidence type="ECO:0000313" key="4">
    <source>
        <dbReference type="Proteomes" id="UP000256845"/>
    </source>
</evidence>
<feature type="transmembrane region" description="Helical" evidence="1">
    <location>
        <begin position="266"/>
        <end position="284"/>
    </location>
</feature>
<feature type="transmembrane region" description="Helical" evidence="1">
    <location>
        <begin position="39"/>
        <end position="56"/>
    </location>
</feature>
<dbReference type="AlphaFoldDB" id="A0A3D9HWX1"/>
<feature type="transmembrane region" description="Helical" evidence="1">
    <location>
        <begin position="210"/>
        <end position="229"/>
    </location>
</feature>
<feature type="transmembrane region" description="Helical" evidence="1">
    <location>
        <begin position="125"/>
        <end position="142"/>
    </location>
</feature>
<feature type="transmembrane region" description="Helical" evidence="1">
    <location>
        <begin position="97"/>
        <end position="118"/>
    </location>
</feature>
<feature type="transmembrane region" description="Helical" evidence="1">
    <location>
        <begin position="241"/>
        <end position="260"/>
    </location>
</feature>
<keyword evidence="1" id="KW-1133">Transmembrane helix</keyword>
<feature type="domain" description="EamA" evidence="2">
    <location>
        <begin position="25"/>
        <end position="141"/>
    </location>
</feature>
<feature type="transmembrane region" description="Helical" evidence="1">
    <location>
        <begin position="154"/>
        <end position="171"/>
    </location>
</feature>
<organism evidence="3 4">
    <name type="scientific">Aestuariispira insulae</name>
    <dbReference type="NCBI Taxonomy" id="1461337"/>
    <lineage>
        <taxon>Bacteria</taxon>
        <taxon>Pseudomonadati</taxon>
        <taxon>Pseudomonadota</taxon>
        <taxon>Alphaproteobacteria</taxon>
        <taxon>Rhodospirillales</taxon>
        <taxon>Kiloniellaceae</taxon>
        <taxon>Aestuariispira</taxon>
    </lineage>
</organism>
<dbReference type="GO" id="GO:0016020">
    <property type="term" value="C:membrane"/>
    <property type="evidence" value="ECO:0007669"/>
    <property type="project" value="InterPro"/>
</dbReference>
<keyword evidence="4" id="KW-1185">Reference proteome</keyword>
<accession>A0A3D9HWX1</accession>
<reference evidence="3 4" key="1">
    <citation type="submission" date="2018-07" db="EMBL/GenBank/DDBJ databases">
        <title>Genomic Encyclopedia of Type Strains, Phase III (KMG-III): the genomes of soil and plant-associated and newly described type strains.</title>
        <authorList>
            <person name="Whitman W."/>
        </authorList>
    </citation>
    <scope>NUCLEOTIDE SEQUENCE [LARGE SCALE GENOMIC DNA]</scope>
    <source>
        <strain evidence="3 4">CECT 8488</strain>
    </source>
</reference>
<feature type="domain" description="EamA" evidence="2">
    <location>
        <begin position="151"/>
        <end position="281"/>
    </location>
</feature>
<feature type="transmembrane region" description="Helical" evidence="1">
    <location>
        <begin position="178"/>
        <end position="198"/>
    </location>
</feature>
<dbReference type="Pfam" id="PF00892">
    <property type="entry name" value="EamA"/>
    <property type="match status" value="2"/>
</dbReference>
<evidence type="ECO:0000259" key="2">
    <source>
        <dbReference type="Pfam" id="PF00892"/>
    </source>
</evidence>
<sequence length="299" mass="32079">MSFSSDHAKGFLITFLGILILTPDSLLIRLVNLDPWSTSFWRGILMGLSLLAWSGLQYRSGVFAKYRAIGRSGLIISLLYATSSLCFVWSITNTTVANTLIIIATAPMFAALLSWLVLKETVSRATLIAIASAFVGILIVIGEDLGGGHMVGDLFALGTAIAMAAVFTMIRRSKNVDMVPATSLSGFLVAAIMFPLMIGQAGSFDYPPQQWGYILVMGILVQAIPFGMLTIGPRYIPAPEVSLLLLLETVLGPFWVWLVLTEEPGGNALVGGGIVIATLLIHSLRRLRKAKSNQPLGPG</sequence>
<dbReference type="InterPro" id="IPR037185">
    <property type="entry name" value="EmrE-like"/>
</dbReference>
<dbReference type="SUPFAM" id="SSF103481">
    <property type="entry name" value="Multidrug resistance efflux transporter EmrE"/>
    <property type="match status" value="2"/>
</dbReference>
<protein>
    <submittedName>
        <fullName evidence="3">Threonine/homoserine efflux transporter RhtA</fullName>
    </submittedName>
</protein>
<keyword evidence="1" id="KW-0472">Membrane</keyword>
<gene>
    <name evidence="3" type="ORF">DFP90_101714</name>
</gene>
<dbReference type="PANTHER" id="PTHR22911">
    <property type="entry name" value="ACYL-MALONYL CONDENSING ENZYME-RELATED"/>
    <property type="match status" value="1"/>
</dbReference>
<proteinExistence type="predicted"/>
<dbReference type="InterPro" id="IPR000620">
    <property type="entry name" value="EamA_dom"/>
</dbReference>
<comment type="caution">
    <text evidence="3">The sequence shown here is derived from an EMBL/GenBank/DDBJ whole genome shotgun (WGS) entry which is preliminary data.</text>
</comment>
<feature type="transmembrane region" description="Helical" evidence="1">
    <location>
        <begin position="68"/>
        <end position="91"/>
    </location>
</feature>
<dbReference type="EMBL" id="QRDW01000001">
    <property type="protein sequence ID" value="RED53915.1"/>
    <property type="molecule type" value="Genomic_DNA"/>
</dbReference>
<dbReference type="Proteomes" id="UP000256845">
    <property type="component" value="Unassembled WGS sequence"/>
</dbReference>
<keyword evidence="1" id="KW-0812">Transmembrane</keyword>
<evidence type="ECO:0000256" key="1">
    <source>
        <dbReference type="SAM" id="Phobius"/>
    </source>
</evidence>
<dbReference type="RefSeq" id="WP_181905170.1">
    <property type="nucleotide sequence ID" value="NZ_QRDW01000001.1"/>
</dbReference>
<evidence type="ECO:0000313" key="3">
    <source>
        <dbReference type="EMBL" id="RED53915.1"/>
    </source>
</evidence>
<name>A0A3D9HWX1_9PROT</name>